<dbReference type="InterPro" id="IPR036770">
    <property type="entry name" value="Ankyrin_rpt-contain_sf"/>
</dbReference>
<sequence>MNWEEYISKKKEIKDIVINLIKNDEDEDKYITEFTNLFESSYMMGNTEEKNLLCTFLSEASNNYKRGPNFFTKIEKILKILINNMGFYDKEELLNTFKNNKMMLLLLIKNNIIEVDKYFADFIVEVNCESSFKYKEFFFNEVSPFMKAKIRKNFLESNKNLSENYEENRKIGENETYICKLIREDSLDDFIIYVNKFNIGLNTIIEPSVFETNLMLIEKKPSLIEYAAFFGSIQIFNYLRLNNVPLTKFLWFYAIHSGNPELIYLLERQNISDISYEKCFIESIKCYNDEFAEYIKNQYLPSELTDTFSNDVYEAMFKSYNFSQFDDEIINGNFNNSILKNLIRFNYDTCANLYLDSFDKIDESIEKYKFTLSKDIIDINTVKYSIVKVIIPSSCLRIDDRAFLYFTNLIEITIPSSVVIIGKEAFLFCDSLSKITFNVPSSLERIEQDAFNSCRSLEKIDIPFSVKTIKSKVFFNCTSLVEIKIPPWFTNMYVSNYTNIVKKRRW</sequence>
<accession>A0ABR2JEM0</accession>
<dbReference type="PANTHER" id="PTHR45661">
    <property type="entry name" value="SURFACE ANTIGEN"/>
    <property type="match status" value="1"/>
</dbReference>
<dbReference type="PANTHER" id="PTHR45661:SF3">
    <property type="entry name" value="IG-LIKE DOMAIN-CONTAINING PROTEIN"/>
    <property type="match status" value="1"/>
</dbReference>
<keyword evidence="2" id="KW-1185">Reference proteome</keyword>
<comment type="caution">
    <text evidence="1">The sequence shown here is derived from an EMBL/GenBank/DDBJ whole genome shotgun (WGS) entry which is preliminary data.</text>
</comment>
<gene>
    <name evidence="1" type="ORF">M9Y10_006171</name>
</gene>
<protein>
    <submittedName>
        <fullName evidence="1">Uncharacterized protein</fullName>
    </submittedName>
</protein>
<evidence type="ECO:0000313" key="1">
    <source>
        <dbReference type="EMBL" id="KAK8875988.1"/>
    </source>
</evidence>
<dbReference type="InterPro" id="IPR026906">
    <property type="entry name" value="LRR_5"/>
</dbReference>
<dbReference type="InterPro" id="IPR032675">
    <property type="entry name" value="LRR_dom_sf"/>
</dbReference>
<reference evidence="1 2" key="1">
    <citation type="submission" date="2024-04" db="EMBL/GenBank/DDBJ databases">
        <title>Tritrichomonas musculus Genome.</title>
        <authorList>
            <person name="Alves-Ferreira E."/>
            <person name="Grigg M."/>
            <person name="Lorenzi H."/>
            <person name="Galac M."/>
        </authorList>
    </citation>
    <scope>NUCLEOTIDE SEQUENCE [LARGE SCALE GENOMIC DNA]</scope>
    <source>
        <strain evidence="1 2">EAF2021</strain>
    </source>
</reference>
<dbReference type="InterPro" id="IPR053139">
    <property type="entry name" value="Surface_bspA-like"/>
</dbReference>
<evidence type="ECO:0000313" key="2">
    <source>
        <dbReference type="Proteomes" id="UP001470230"/>
    </source>
</evidence>
<organism evidence="1 2">
    <name type="scientific">Tritrichomonas musculus</name>
    <dbReference type="NCBI Taxonomy" id="1915356"/>
    <lineage>
        <taxon>Eukaryota</taxon>
        <taxon>Metamonada</taxon>
        <taxon>Parabasalia</taxon>
        <taxon>Tritrichomonadida</taxon>
        <taxon>Tritrichomonadidae</taxon>
        <taxon>Tritrichomonas</taxon>
    </lineage>
</organism>
<proteinExistence type="predicted"/>
<dbReference type="SUPFAM" id="SSF52058">
    <property type="entry name" value="L domain-like"/>
    <property type="match status" value="1"/>
</dbReference>
<dbReference type="Proteomes" id="UP001470230">
    <property type="component" value="Unassembled WGS sequence"/>
</dbReference>
<dbReference type="EMBL" id="JAPFFF010000012">
    <property type="protein sequence ID" value="KAK8875988.1"/>
    <property type="molecule type" value="Genomic_DNA"/>
</dbReference>
<dbReference type="Pfam" id="PF13306">
    <property type="entry name" value="LRR_5"/>
    <property type="match status" value="1"/>
</dbReference>
<dbReference type="SUPFAM" id="SSF48403">
    <property type="entry name" value="Ankyrin repeat"/>
    <property type="match status" value="1"/>
</dbReference>
<dbReference type="Gene3D" id="3.80.10.10">
    <property type="entry name" value="Ribonuclease Inhibitor"/>
    <property type="match status" value="2"/>
</dbReference>
<name>A0ABR2JEM0_9EUKA</name>